<dbReference type="InterPro" id="IPR036175">
    <property type="entry name" value="Sec23/24_helical_dom_sf"/>
</dbReference>
<dbReference type="GO" id="GO:0000149">
    <property type="term" value="F:SNARE binding"/>
    <property type="evidence" value="ECO:0007669"/>
    <property type="project" value="TreeGrafter"/>
</dbReference>
<gene>
    <name evidence="20" type="ORF">PPNO1_LOCUS4334</name>
</gene>
<keyword evidence="6" id="KW-0963">Cytoplasm</keyword>
<feature type="domain" description="Zinc finger Sec23/Sec24-type" evidence="16">
    <location>
        <begin position="259"/>
        <end position="296"/>
    </location>
</feature>
<dbReference type="InterPro" id="IPR006895">
    <property type="entry name" value="Znf_Sec23_Sec24"/>
</dbReference>
<sequence>MSAPPGDGYGQYPQQPYSQPEQPEDHASQPAAHHHDGDHKKKKRGYAAQAFDFGTGANVTAGTGSAPAAAQYGMPQPQAPGYGGYPQQDPQVVSPGYPAQPYNAQQFGAPASSGAGGYQAPDAYYPGPGVPAPGAGAAAGIGNITAGMAQMQMGPGAQQAMPHAQQAVALNQLYPVDLLNQPFNPAELEFPLPHYSPAQPRPIHLRPIAPKYVRSTLNAIPTTNNLLKKSKLPFALIIQPYASLHDIDDTVPVVQDQVISRCRRCRSYINPYVTFLDNGHRWRCNMCNLTNDVPQAFDWDAASQRSVDRWERPELNHAVVEFVAPQEYMVRPPQPLVYLFLFDVSYAAVSSGLLATCARTILDSLDRIPNADRRTRLGFVAVDSSLHYFSIPKDEDANAETSMLVISDLDEPFLPVPHDLLVPLTESRQSIESFLTKLPEMFQNNQSNGSCMGSALRAGHKLISAMGGKLVVLSASLPNLGVGKLESQVSIDMFLFSSNYQDVASLSNLPRYTGGQTWFYPGWNAGRPEDAIKFASEFSDYLSSEIGLEAVLRVAIDETVTKNVACFQAAVLHTTCNGERRIRVLTLALPTTQNLSDIYASADQCAIATYFSHKAVERALSSGLDPARDGLQSKITELLQTFRKELAGGSMGGGLQFPANLRGLPLLFLGMMKNLGLRKSAQIPSDLRSAALCLLSTLPVPLLMQYIYPHSAPPPLNLSSERIVSYGLYLIDDGQTQFLWVGRDAVPQLLADVFGVEDRTQLRVGKGTLPELENDFNERIRAVIQKSRDHKAKGVGSIIVPHLYIVREDGEPSLKLWAQTLLVEDRADQGLSAAQWLGVLREKVVQ</sequence>
<dbReference type="Pfam" id="PF04811">
    <property type="entry name" value="Sec23_trunk"/>
    <property type="match status" value="1"/>
</dbReference>
<feature type="compositionally biased region" description="Low complexity" evidence="14">
    <location>
        <begin position="1"/>
        <end position="21"/>
    </location>
</feature>
<proteinExistence type="inferred from homology"/>
<evidence type="ECO:0000259" key="17">
    <source>
        <dbReference type="Pfam" id="PF04811"/>
    </source>
</evidence>
<dbReference type="SUPFAM" id="SSF53300">
    <property type="entry name" value="vWA-like"/>
    <property type="match status" value="1"/>
</dbReference>
<dbReference type="AlphaFoldDB" id="A0A9P1H251"/>
<evidence type="ECO:0000256" key="8">
    <source>
        <dbReference type="ARBA" id="ARBA00022892"/>
    </source>
</evidence>
<comment type="similarity">
    <text evidence="4">Belongs to the SEC23/SEC24 family. SEC24 subfamily.</text>
</comment>
<dbReference type="SUPFAM" id="SSF82919">
    <property type="entry name" value="Zn-finger domain of Sec23/24"/>
    <property type="match status" value="1"/>
</dbReference>
<keyword evidence="9" id="KW-0653">Protein transport</keyword>
<evidence type="ECO:0000256" key="13">
    <source>
        <dbReference type="ARBA" id="ARBA00025471"/>
    </source>
</evidence>
<dbReference type="GO" id="GO:0006886">
    <property type="term" value="P:intracellular protein transport"/>
    <property type="evidence" value="ECO:0007669"/>
    <property type="project" value="InterPro"/>
</dbReference>
<dbReference type="InterPro" id="IPR036174">
    <property type="entry name" value="Znf_Sec23_Sec24_sf"/>
</dbReference>
<dbReference type="GO" id="GO:0005789">
    <property type="term" value="C:endoplasmic reticulum membrane"/>
    <property type="evidence" value="ECO:0007669"/>
    <property type="project" value="UniProtKB-SubCell"/>
</dbReference>
<evidence type="ECO:0000259" key="19">
    <source>
        <dbReference type="Pfam" id="PF08033"/>
    </source>
</evidence>
<feature type="region of interest" description="Disordered" evidence="14">
    <location>
        <begin position="1"/>
        <end position="48"/>
    </location>
</feature>
<feature type="compositionally biased region" description="Low complexity" evidence="14">
    <location>
        <begin position="70"/>
        <end position="88"/>
    </location>
</feature>
<dbReference type="InterPro" id="IPR036465">
    <property type="entry name" value="vWFA_dom_sf"/>
</dbReference>
<dbReference type="PANTHER" id="PTHR13803">
    <property type="entry name" value="SEC24-RELATED PROTEIN"/>
    <property type="match status" value="1"/>
</dbReference>
<evidence type="ECO:0000256" key="14">
    <source>
        <dbReference type="SAM" id="MobiDB-lite"/>
    </source>
</evidence>
<evidence type="ECO:0000256" key="11">
    <source>
        <dbReference type="ARBA" id="ARBA00023136"/>
    </source>
</evidence>
<dbReference type="Gene3D" id="2.30.30.380">
    <property type="entry name" value="Zn-finger domain of Sec23/24"/>
    <property type="match status" value="1"/>
</dbReference>
<evidence type="ECO:0000259" key="18">
    <source>
        <dbReference type="Pfam" id="PF04815"/>
    </source>
</evidence>
<dbReference type="SUPFAM" id="SSF82754">
    <property type="entry name" value="C-terminal, gelsolin-like domain of Sec23/24"/>
    <property type="match status" value="1"/>
</dbReference>
<dbReference type="Pfam" id="PF08033">
    <property type="entry name" value="Sec23_BS"/>
    <property type="match status" value="1"/>
</dbReference>
<feature type="region of interest" description="Disordered" evidence="14">
    <location>
        <begin position="70"/>
        <end position="99"/>
    </location>
</feature>
<organism evidence="20 21">
    <name type="scientific">Parascedosporium putredinis</name>
    <dbReference type="NCBI Taxonomy" id="1442378"/>
    <lineage>
        <taxon>Eukaryota</taxon>
        <taxon>Fungi</taxon>
        <taxon>Dikarya</taxon>
        <taxon>Ascomycota</taxon>
        <taxon>Pezizomycotina</taxon>
        <taxon>Sordariomycetes</taxon>
        <taxon>Hypocreomycetidae</taxon>
        <taxon>Microascales</taxon>
        <taxon>Microascaceae</taxon>
        <taxon>Parascedosporium</taxon>
    </lineage>
</organism>
<evidence type="ECO:0000256" key="5">
    <source>
        <dbReference type="ARBA" id="ARBA00022448"/>
    </source>
</evidence>
<feature type="compositionally biased region" description="Basic and acidic residues" evidence="14">
    <location>
        <begin position="23"/>
        <end position="39"/>
    </location>
</feature>
<dbReference type="InterPro" id="IPR012990">
    <property type="entry name" value="Beta-sandwich_Sec23_24"/>
</dbReference>
<dbReference type="GO" id="GO:0070971">
    <property type="term" value="C:endoplasmic reticulum exit site"/>
    <property type="evidence" value="ECO:0007669"/>
    <property type="project" value="TreeGrafter"/>
</dbReference>
<dbReference type="Gene3D" id="1.20.120.730">
    <property type="entry name" value="Sec23/Sec24 helical domain"/>
    <property type="match status" value="1"/>
</dbReference>
<dbReference type="SUPFAM" id="SSF81811">
    <property type="entry name" value="Helical domain of Sec23/24"/>
    <property type="match status" value="1"/>
</dbReference>
<evidence type="ECO:0000256" key="12">
    <source>
        <dbReference type="ARBA" id="ARBA00023329"/>
    </source>
</evidence>
<feature type="domain" description="Sec23/Sec24 trunk" evidence="17">
    <location>
        <begin position="333"/>
        <end position="487"/>
    </location>
</feature>
<dbReference type="Proteomes" id="UP000838763">
    <property type="component" value="Unassembled WGS sequence"/>
</dbReference>
<evidence type="ECO:0000256" key="2">
    <source>
        <dbReference type="ARBA" id="ARBA00004299"/>
    </source>
</evidence>
<evidence type="ECO:0000259" key="16">
    <source>
        <dbReference type="Pfam" id="PF04810"/>
    </source>
</evidence>
<dbReference type="GO" id="GO:0000139">
    <property type="term" value="C:Golgi membrane"/>
    <property type="evidence" value="ECO:0007669"/>
    <property type="project" value="UniProtKB-SubCell"/>
</dbReference>
<evidence type="ECO:0008006" key="22">
    <source>
        <dbReference type="Google" id="ProtNLM"/>
    </source>
</evidence>
<evidence type="ECO:0000256" key="9">
    <source>
        <dbReference type="ARBA" id="ARBA00022927"/>
    </source>
</evidence>
<accession>A0A9P1H251</accession>
<keyword evidence="7" id="KW-0256">Endoplasmic reticulum</keyword>
<feature type="domain" description="Gelsolin-like" evidence="15">
    <location>
        <begin position="712"/>
        <end position="782"/>
    </location>
</feature>
<keyword evidence="8" id="KW-0931">ER-Golgi transport</keyword>
<keyword evidence="12" id="KW-0968">Cytoplasmic vesicle</keyword>
<evidence type="ECO:0000313" key="20">
    <source>
        <dbReference type="EMBL" id="CAI4214604.1"/>
    </source>
</evidence>
<dbReference type="InterPro" id="IPR050550">
    <property type="entry name" value="SEC23_SEC24_subfamily"/>
</dbReference>
<dbReference type="Gene3D" id="3.40.50.410">
    <property type="entry name" value="von Willebrand factor, type A domain"/>
    <property type="match status" value="2"/>
</dbReference>
<dbReference type="PANTHER" id="PTHR13803:SF39">
    <property type="entry name" value="SECRETORY 24AB, ISOFORM A"/>
    <property type="match status" value="1"/>
</dbReference>
<comment type="function">
    <text evidence="13">Component of the coat protein complex II (COPII) which promotes the formation of transport vesicles from the endoplasmic reticulum (ER). The coat has two main functions, the physical deformation of the endoplasmic reticulum membrane into vesicles and the selection of cargo molecules.</text>
</comment>
<keyword evidence="21" id="KW-1185">Reference proteome</keyword>
<protein>
    <recommendedName>
        <fullName evidence="22">Protein transport protein sec24</fullName>
    </recommendedName>
</protein>
<evidence type="ECO:0000256" key="6">
    <source>
        <dbReference type="ARBA" id="ARBA00022490"/>
    </source>
</evidence>
<evidence type="ECO:0000259" key="15">
    <source>
        <dbReference type="Pfam" id="PF00626"/>
    </source>
</evidence>
<dbReference type="GO" id="GO:0090110">
    <property type="term" value="P:COPII-coated vesicle cargo loading"/>
    <property type="evidence" value="ECO:0007669"/>
    <property type="project" value="TreeGrafter"/>
</dbReference>
<evidence type="ECO:0000256" key="1">
    <source>
        <dbReference type="ARBA" id="ARBA00004255"/>
    </source>
</evidence>
<reference evidence="20" key="1">
    <citation type="submission" date="2022-11" db="EMBL/GenBank/DDBJ databases">
        <authorList>
            <person name="Scott C."/>
            <person name="Bruce N."/>
        </authorList>
    </citation>
    <scope>NUCLEOTIDE SEQUENCE</scope>
</reference>
<dbReference type="SUPFAM" id="SSF81995">
    <property type="entry name" value="beta-sandwich domain of Sec23/24"/>
    <property type="match status" value="1"/>
</dbReference>
<keyword evidence="5" id="KW-0813">Transport</keyword>
<feature type="domain" description="Sec23/Sec24 beta-sandwich" evidence="19">
    <location>
        <begin position="554"/>
        <end position="592"/>
    </location>
</feature>
<evidence type="ECO:0000256" key="3">
    <source>
        <dbReference type="ARBA" id="ARBA00004397"/>
    </source>
</evidence>
<dbReference type="Pfam" id="PF04815">
    <property type="entry name" value="Sec23_helical"/>
    <property type="match status" value="1"/>
</dbReference>
<keyword evidence="11" id="KW-0472">Membrane</keyword>
<evidence type="ECO:0000256" key="7">
    <source>
        <dbReference type="ARBA" id="ARBA00022824"/>
    </source>
</evidence>
<feature type="domain" description="Sec23/Sec24 helical" evidence="18">
    <location>
        <begin position="603"/>
        <end position="704"/>
    </location>
</feature>
<comment type="caution">
    <text evidence="20">The sequence shown here is derived from an EMBL/GenBank/DDBJ whole genome shotgun (WGS) entry which is preliminary data.</text>
</comment>
<dbReference type="Gene3D" id="2.60.40.1670">
    <property type="entry name" value="beta-sandwich domain of Sec23/24"/>
    <property type="match status" value="2"/>
</dbReference>
<comment type="subcellular location">
    <subcellularLocation>
        <location evidence="2">Cytoplasmic vesicle</location>
        <location evidence="2">COPII-coated vesicle membrane</location>
        <topology evidence="2">Peripheral membrane protein</topology>
        <orientation evidence="2">Cytoplasmic side</orientation>
    </subcellularLocation>
    <subcellularLocation>
        <location evidence="3">Endoplasmic reticulum membrane</location>
        <topology evidence="3">Peripheral membrane protein</topology>
        <orientation evidence="3">Cytoplasmic side</orientation>
    </subcellularLocation>
    <subcellularLocation>
        <location evidence="1">Golgi apparatus membrane</location>
        <topology evidence="1">Peripheral membrane protein</topology>
        <orientation evidence="1">Cytoplasmic side</orientation>
    </subcellularLocation>
</comment>
<dbReference type="GO" id="GO:0030127">
    <property type="term" value="C:COPII vesicle coat"/>
    <property type="evidence" value="ECO:0007669"/>
    <property type="project" value="InterPro"/>
</dbReference>
<evidence type="ECO:0000313" key="21">
    <source>
        <dbReference type="Proteomes" id="UP000838763"/>
    </source>
</evidence>
<dbReference type="Pfam" id="PF00626">
    <property type="entry name" value="Gelsolin"/>
    <property type="match status" value="1"/>
</dbReference>
<dbReference type="InterPro" id="IPR029006">
    <property type="entry name" value="ADF-H/Gelsolin-like_dom_sf"/>
</dbReference>
<evidence type="ECO:0000256" key="10">
    <source>
        <dbReference type="ARBA" id="ARBA00023034"/>
    </source>
</evidence>
<dbReference type="GO" id="GO:0008270">
    <property type="term" value="F:zinc ion binding"/>
    <property type="evidence" value="ECO:0007669"/>
    <property type="project" value="InterPro"/>
</dbReference>
<dbReference type="Gene3D" id="3.40.20.10">
    <property type="entry name" value="Severin"/>
    <property type="match status" value="1"/>
</dbReference>
<name>A0A9P1H251_9PEZI</name>
<dbReference type="InterPro" id="IPR006896">
    <property type="entry name" value="Sec23/24_trunk_dom"/>
</dbReference>
<dbReference type="InterPro" id="IPR006900">
    <property type="entry name" value="Sec23/24_helical_dom"/>
</dbReference>
<dbReference type="InterPro" id="IPR036180">
    <property type="entry name" value="Gelsolin-like_dom_sf"/>
</dbReference>
<keyword evidence="10" id="KW-0333">Golgi apparatus</keyword>
<dbReference type="Pfam" id="PF04810">
    <property type="entry name" value="zf-Sec23_Sec24"/>
    <property type="match status" value="1"/>
</dbReference>
<dbReference type="EMBL" id="CALLCH030000012">
    <property type="protein sequence ID" value="CAI4214604.1"/>
    <property type="molecule type" value="Genomic_DNA"/>
</dbReference>
<dbReference type="OrthoDB" id="49016at2759"/>
<evidence type="ECO:0000256" key="4">
    <source>
        <dbReference type="ARBA" id="ARBA00008334"/>
    </source>
</evidence>
<dbReference type="InterPro" id="IPR007123">
    <property type="entry name" value="Gelsolin-like_dom"/>
</dbReference>